<reference evidence="2 3" key="1">
    <citation type="submission" date="2024-09" db="EMBL/GenBank/DDBJ databases">
        <authorList>
            <person name="Sun Q."/>
            <person name="Mori K."/>
        </authorList>
    </citation>
    <scope>NUCLEOTIDE SEQUENCE [LARGE SCALE GENOMIC DNA]</scope>
    <source>
        <strain evidence="2 3">TBRC 1432</strain>
    </source>
</reference>
<dbReference type="PROSITE" id="PS50943">
    <property type="entry name" value="HTH_CROC1"/>
    <property type="match status" value="1"/>
</dbReference>
<dbReference type="InterPro" id="IPR001387">
    <property type="entry name" value="Cro/C1-type_HTH"/>
</dbReference>
<dbReference type="Pfam" id="PF13560">
    <property type="entry name" value="HTH_31"/>
    <property type="match status" value="1"/>
</dbReference>
<name>A0ABV6N7Z9_9PSEU</name>
<dbReference type="SUPFAM" id="SSF47413">
    <property type="entry name" value="lambda repressor-like DNA-binding domains"/>
    <property type="match status" value="1"/>
</dbReference>
<dbReference type="CDD" id="cd00093">
    <property type="entry name" value="HTH_XRE"/>
    <property type="match status" value="1"/>
</dbReference>
<evidence type="ECO:0000313" key="2">
    <source>
        <dbReference type="EMBL" id="MFC0548705.1"/>
    </source>
</evidence>
<comment type="caution">
    <text evidence="2">The sequence shown here is derived from an EMBL/GenBank/DDBJ whole genome shotgun (WGS) entry which is preliminary data.</text>
</comment>
<gene>
    <name evidence="2" type="ORF">ACFFH7_44860</name>
</gene>
<feature type="domain" description="HTH cro/C1-type" evidence="1">
    <location>
        <begin position="33"/>
        <end position="80"/>
    </location>
</feature>
<evidence type="ECO:0000313" key="3">
    <source>
        <dbReference type="Proteomes" id="UP001589810"/>
    </source>
</evidence>
<sequence length="256" mass="28336">MPAGLGEFLRSRRERLTPEAVGLPLGRRRRTPGLRREEVAELAGIGVDWYIRLEQGRTVRPSVATVDALAAALRLDDTERAHLGLLAQQTVRPLFVRETVPAAVKAVIAGLDQPAYATGRRWDVLAWNDAARELFTDFDACAPDDRNILVYLLLDPATRKLFGRGWAVMARHTVAQFRAAHDVWAGDPLFTSLAARLSAGSPQFRAWWEDHDISVGRGSGRKVLHHPIRGTVAYDFANFQANDEPAVRLTVFTPAG</sequence>
<dbReference type="PANTHER" id="PTHR35010">
    <property type="entry name" value="BLL4672 PROTEIN-RELATED"/>
    <property type="match status" value="1"/>
</dbReference>
<protein>
    <submittedName>
        <fullName evidence="2">Helix-turn-helix transcriptional regulator</fullName>
    </submittedName>
</protein>
<dbReference type="RefSeq" id="WP_273941882.1">
    <property type="nucleotide sequence ID" value="NZ_CP097263.1"/>
</dbReference>
<dbReference type="InterPro" id="IPR010982">
    <property type="entry name" value="Lambda_DNA-bd_dom_sf"/>
</dbReference>
<proteinExistence type="predicted"/>
<dbReference type="SMART" id="SM00530">
    <property type="entry name" value="HTH_XRE"/>
    <property type="match status" value="1"/>
</dbReference>
<organism evidence="2 3">
    <name type="scientific">Kutzneria chonburiensis</name>
    <dbReference type="NCBI Taxonomy" id="1483604"/>
    <lineage>
        <taxon>Bacteria</taxon>
        <taxon>Bacillati</taxon>
        <taxon>Actinomycetota</taxon>
        <taxon>Actinomycetes</taxon>
        <taxon>Pseudonocardiales</taxon>
        <taxon>Pseudonocardiaceae</taxon>
        <taxon>Kutzneria</taxon>
    </lineage>
</organism>
<dbReference type="Gene3D" id="3.30.450.180">
    <property type="match status" value="1"/>
</dbReference>
<dbReference type="Gene3D" id="1.10.260.40">
    <property type="entry name" value="lambda repressor-like DNA-binding domains"/>
    <property type="match status" value="1"/>
</dbReference>
<evidence type="ECO:0000259" key="1">
    <source>
        <dbReference type="PROSITE" id="PS50943"/>
    </source>
</evidence>
<dbReference type="Pfam" id="PF17765">
    <property type="entry name" value="MLTR_LBD"/>
    <property type="match status" value="1"/>
</dbReference>
<dbReference type="PANTHER" id="PTHR35010:SF3">
    <property type="entry name" value="BLL4873 PROTEIN"/>
    <property type="match status" value="1"/>
</dbReference>
<accession>A0ABV6N7Z9</accession>
<keyword evidence="3" id="KW-1185">Reference proteome</keyword>
<dbReference type="Proteomes" id="UP001589810">
    <property type="component" value="Unassembled WGS sequence"/>
</dbReference>
<dbReference type="EMBL" id="JBHLUD010000019">
    <property type="protein sequence ID" value="MFC0548705.1"/>
    <property type="molecule type" value="Genomic_DNA"/>
</dbReference>
<dbReference type="InterPro" id="IPR041413">
    <property type="entry name" value="MLTR_LBD"/>
</dbReference>